<feature type="chain" id="PRO_5035144453" evidence="4">
    <location>
        <begin position="26"/>
        <end position="528"/>
    </location>
</feature>
<dbReference type="PANTHER" id="PTHR30290:SF38">
    <property type="entry name" value="D,D-DIPEPTIDE-BINDING PERIPLASMIC PROTEIN DDPA-RELATED"/>
    <property type="match status" value="1"/>
</dbReference>
<dbReference type="Gene3D" id="3.10.105.10">
    <property type="entry name" value="Dipeptide-binding Protein, Domain 3"/>
    <property type="match status" value="1"/>
</dbReference>
<evidence type="ECO:0000256" key="2">
    <source>
        <dbReference type="ARBA" id="ARBA00005695"/>
    </source>
</evidence>
<dbReference type="InterPro" id="IPR006311">
    <property type="entry name" value="TAT_signal"/>
</dbReference>
<dbReference type="GO" id="GO:1904680">
    <property type="term" value="F:peptide transmembrane transporter activity"/>
    <property type="evidence" value="ECO:0007669"/>
    <property type="project" value="TreeGrafter"/>
</dbReference>
<dbReference type="Proteomes" id="UP000646365">
    <property type="component" value="Unassembled WGS sequence"/>
</dbReference>
<gene>
    <name evidence="6" type="ORF">GCM10011611_27720</name>
</gene>
<dbReference type="GO" id="GO:0015833">
    <property type="term" value="P:peptide transport"/>
    <property type="evidence" value="ECO:0007669"/>
    <property type="project" value="TreeGrafter"/>
</dbReference>
<dbReference type="AlphaFoldDB" id="A0A8J2YUH1"/>
<evidence type="ECO:0000313" key="6">
    <source>
        <dbReference type="EMBL" id="GGF20177.1"/>
    </source>
</evidence>
<dbReference type="SUPFAM" id="SSF53850">
    <property type="entry name" value="Periplasmic binding protein-like II"/>
    <property type="match status" value="1"/>
</dbReference>
<dbReference type="RefSeq" id="WP_189046643.1">
    <property type="nucleotide sequence ID" value="NZ_BMJQ01000006.1"/>
</dbReference>
<comment type="similarity">
    <text evidence="2">Belongs to the bacterial solute-binding protein 5 family.</text>
</comment>
<organism evidence="6 7">
    <name type="scientific">Aliidongia dinghuensis</name>
    <dbReference type="NCBI Taxonomy" id="1867774"/>
    <lineage>
        <taxon>Bacteria</taxon>
        <taxon>Pseudomonadati</taxon>
        <taxon>Pseudomonadota</taxon>
        <taxon>Alphaproteobacteria</taxon>
        <taxon>Rhodospirillales</taxon>
        <taxon>Dongiaceae</taxon>
        <taxon>Aliidongia</taxon>
    </lineage>
</organism>
<evidence type="ECO:0000256" key="3">
    <source>
        <dbReference type="ARBA" id="ARBA00022729"/>
    </source>
</evidence>
<keyword evidence="7" id="KW-1185">Reference proteome</keyword>
<feature type="signal peptide" evidence="4">
    <location>
        <begin position="1"/>
        <end position="25"/>
    </location>
</feature>
<accession>A0A8J2YUH1</accession>
<proteinExistence type="inferred from homology"/>
<dbReference type="PANTHER" id="PTHR30290">
    <property type="entry name" value="PERIPLASMIC BINDING COMPONENT OF ABC TRANSPORTER"/>
    <property type="match status" value="1"/>
</dbReference>
<evidence type="ECO:0000256" key="1">
    <source>
        <dbReference type="ARBA" id="ARBA00004418"/>
    </source>
</evidence>
<dbReference type="Gene3D" id="3.40.190.10">
    <property type="entry name" value="Periplasmic binding protein-like II"/>
    <property type="match status" value="1"/>
</dbReference>
<dbReference type="InterPro" id="IPR039424">
    <property type="entry name" value="SBP_5"/>
</dbReference>
<sequence length="528" mass="58221">MKRRSFLTTAAAAGAALAAPRLSLAQNTRVLKFVPQANLSSMDAVAGTQYVVRNAAMMVWDTLYGVDSTVTPKPQMCEGHEVNADFTQWTFKLRDGLKWHDGEKVTTRDVIASLQRWMVRDTMGQRIKASMDALEAVDDRTFRFRLNKPFPKMLFALGKTNAPVALMMPERIAKTDPFQLIKEYVGSGPMKFKADEWVPGARAVFERFDGYALRQEPASWNAGGKKMNFDRIEWIILPDSATASAALQNGEVDWWENPIADVVPLLKKNRNISVDIGDPLGNIGSFRMNHLNPPFDKVAVRRAVMMALSQADYMQAVMGDDPSLWKPCPSFFTPGTALYTEVGGELLKGPRDIEGAKRALHEGGYNGERIELLVPVDVPITKAEGEVTADLLKKIGMDVNYVAADWGTVGTRRAKKDPVDKGGWNIFHTWHAGADCINPAPYTALDAGGDSAWFGWPKSDAVQAGIAQWYSAADPAAEKAAAEAINRASFENVSYIPTGFFLMHTAWRKNVSGIVKAPFPVFWGVEKA</sequence>
<dbReference type="CDD" id="cd08502">
    <property type="entry name" value="PBP2_NikA_DppA_OppA_like_16"/>
    <property type="match status" value="1"/>
</dbReference>
<reference evidence="6" key="1">
    <citation type="journal article" date="2014" name="Int. J. Syst. Evol. Microbiol.">
        <title>Complete genome sequence of Corynebacterium casei LMG S-19264T (=DSM 44701T), isolated from a smear-ripened cheese.</title>
        <authorList>
            <consortium name="US DOE Joint Genome Institute (JGI-PGF)"/>
            <person name="Walter F."/>
            <person name="Albersmeier A."/>
            <person name="Kalinowski J."/>
            <person name="Ruckert C."/>
        </authorList>
    </citation>
    <scope>NUCLEOTIDE SEQUENCE</scope>
    <source>
        <strain evidence="6">CGMCC 1.15725</strain>
    </source>
</reference>
<dbReference type="EMBL" id="BMJQ01000006">
    <property type="protein sequence ID" value="GGF20177.1"/>
    <property type="molecule type" value="Genomic_DNA"/>
</dbReference>
<dbReference type="Pfam" id="PF00496">
    <property type="entry name" value="SBP_bac_5"/>
    <property type="match status" value="1"/>
</dbReference>
<comment type="subcellular location">
    <subcellularLocation>
        <location evidence="1">Periplasm</location>
    </subcellularLocation>
</comment>
<protein>
    <submittedName>
        <fullName evidence="6">ABC transporter substrate-binding protein</fullName>
    </submittedName>
</protein>
<dbReference type="InterPro" id="IPR000914">
    <property type="entry name" value="SBP_5_dom"/>
</dbReference>
<reference evidence="6" key="2">
    <citation type="submission" date="2020-09" db="EMBL/GenBank/DDBJ databases">
        <authorList>
            <person name="Sun Q."/>
            <person name="Zhou Y."/>
        </authorList>
    </citation>
    <scope>NUCLEOTIDE SEQUENCE</scope>
    <source>
        <strain evidence="6">CGMCC 1.15725</strain>
    </source>
</reference>
<name>A0A8J2YUH1_9PROT</name>
<comment type="caution">
    <text evidence="6">The sequence shown here is derived from an EMBL/GenBank/DDBJ whole genome shotgun (WGS) entry which is preliminary data.</text>
</comment>
<keyword evidence="3 4" id="KW-0732">Signal</keyword>
<evidence type="ECO:0000313" key="7">
    <source>
        <dbReference type="Proteomes" id="UP000646365"/>
    </source>
</evidence>
<evidence type="ECO:0000259" key="5">
    <source>
        <dbReference type="Pfam" id="PF00496"/>
    </source>
</evidence>
<feature type="domain" description="Solute-binding protein family 5" evidence="5">
    <location>
        <begin position="71"/>
        <end position="432"/>
    </location>
</feature>
<dbReference type="PROSITE" id="PS51318">
    <property type="entry name" value="TAT"/>
    <property type="match status" value="1"/>
</dbReference>
<evidence type="ECO:0000256" key="4">
    <source>
        <dbReference type="SAM" id="SignalP"/>
    </source>
</evidence>